<evidence type="ECO:0000313" key="2">
    <source>
        <dbReference type="EMBL" id="PPU07772.1"/>
    </source>
</evidence>
<proteinExistence type="predicted"/>
<protein>
    <submittedName>
        <fullName evidence="2">Uncharacterized protein</fullName>
    </submittedName>
</protein>
<dbReference type="EMBL" id="MIGY01000002">
    <property type="protein sequence ID" value="PPU07772.1"/>
    <property type="molecule type" value="Genomic_DNA"/>
</dbReference>
<comment type="caution">
    <text evidence="2">The sequence shown here is derived from an EMBL/GenBank/DDBJ whole genome shotgun (WGS) entry which is preliminary data.</text>
</comment>
<gene>
    <name evidence="2" type="ORF">XarjCFBP7645_09205</name>
</gene>
<feature type="region of interest" description="Disordered" evidence="1">
    <location>
        <begin position="1"/>
        <end position="23"/>
    </location>
</feature>
<accession>A0A2S7ADG1</accession>
<organism evidence="2 3">
    <name type="scientific">Xanthomonas arboricola</name>
    <dbReference type="NCBI Taxonomy" id="56448"/>
    <lineage>
        <taxon>Bacteria</taxon>
        <taxon>Pseudomonadati</taxon>
        <taxon>Pseudomonadota</taxon>
        <taxon>Gammaproteobacteria</taxon>
        <taxon>Lysobacterales</taxon>
        <taxon>Lysobacteraceae</taxon>
        <taxon>Xanthomonas</taxon>
    </lineage>
</organism>
<dbReference type="RefSeq" id="WP_104537252.1">
    <property type="nucleotide sequence ID" value="NZ_MIGY01000002.1"/>
</dbReference>
<reference evidence="2 3" key="1">
    <citation type="submission" date="2016-08" db="EMBL/GenBank/DDBJ databases">
        <title>Evolution of the type three secretion system and type three effector repertoires in Xanthomonas.</title>
        <authorList>
            <person name="Merda D."/>
            <person name="Briand M."/>
            <person name="Bosis E."/>
            <person name="Rousseau C."/>
            <person name="Portier P."/>
            <person name="Jacques M.-A."/>
            <person name="Fischer-Le Saux M."/>
        </authorList>
    </citation>
    <scope>NUCLEOTIDE SEQUENCE [LARGE SCALE GENOMIC DNA]</scope>
    <source>
        <strain evidence="2 3">CFBP 7645</strain>
    </source>
</reference>
<evidence type="ECO:0000256" key="1">
    <source>
        <dbReference type="SAM" id="MobiDB-lite"/>
    </source>
</evidence>
<evidence type="ECO:0000313" key="3">
    <source>
        <dbReference type="Proteomes" id="UP000239204"/>
    </source>
</evidence>
<sequence length="88" mass="10402">MTRHLTRRAPKRKRGLCWGRTPDDSGNAVTWQLFRRDHRGAIHMSTLQFTYAEPRAYIAQRLRRACRILRDRVDDIDLAALERVEKIA</sequence>
<dbReference type="AlphaFoldDB" id="A0A2S7ADG1"/>
<dbReference type="Proteomes" id="UP000239204">
    <property type="component" value="Unassembled WGS sequence"/>
</dbReference>
<feature type="compositionally biased region" description="Basic residues" evidence="1">
    <location>
        <begin position="1"/>
        <end position="15"/>
    </location>
</feature>
<name>A0A2S7ADG1_9XANT</name>